<evidence type="ECO:0000256" key="11">
    <source>
        <dbReference type="ARBA" id="ARBA00047558"/>
    </source>
</evidence>
<keyword evidence="9" id="KW-1133">Transmembrane helix</keyword>
<dbReference type="PROSITE" id="PS50011">
    <property type="entry name" value="PROTEIN_KINASE_DOM"/>
    <property type="match status" value="1"/>
</dbReference>
<keyword evidence="2" id="KW-0723">Serine/threonine-protein kinase</keyword>
<dbReference type="PANTHER" id="PTHR27005:SF468">
    <property type="entry name" value="OS01G0310500 PROTEIN"/>
    <property type="match status" value="1"/>
</dbReference>
<evidence type="ECO:0000256" key="3">
    <source>
        <dbReference type="ARBA" id="ARBA00022679"/>
    </source>
</evidence>
<dbReference type="AlphaFoldDB" id="A0AAV5IKI8"/>
<dbReference type="GO" id="GO:0005524">
    <property type="term" value="F:ATP binding"/>
    <property type="evidence" value="ECO:0007669"/>
    <property type="project" value="UniProtKB-KW"/>
</dbReference>
<dbReference type="InterPro" id="IPR011009">
    <property type="entry name" value="Kinase-like_dom_sf"/>
</dbReference>
<comment type="catalytic activity">
    <reaction evidence="11">
        <text>L-seryl-[protein] + ATP = O-phospho-L-seryl-[protein] + ADP + H(+)</text>
        <dbReference type="Rhea" id="RHEA:17989"/>
        <dbReference type="Rhea" id="RHEA-COMP:9863"/>
        <dbReference type="Rhea" id="RHEA-COMP:11604"/>
        <dbReference type="ChEBI" id="CHEBI:15378"/>
        <dbReference type="ChEBI" id="CHEBI:29999"/>
        <dbReference type="ChEBI" id="CHEBI:30616"/>
        <dbReference type="ChEBI" id="CHEBI:83421"/>
        <dbReference type="ChEBI" id="CHEBI:456216"/>
    </reaction>
</comment>
<dbReference type="InterPro" id="IPR000719">
    <property type="entry name" value="Prot_kinase_dom"/>
</dbReference>
<comment type="subcellular location">
    <subcellularLocation>
        <location evidence="1">Membrane</location>
        <topology evidence="1">Single-pass type I membrane protein</topology>
    </subcellularLocation>
</comment>
<dbReference type="InterPro" id="IPR008271">
    <property type="entry name" value="Ser/Thr_kinase_AS"/>
</dbReference>
<gene>
    <name evidence="14" type="ORF">SLEP1_g11438</name>
</gene>
<protein>
    <recommendedName>
        <fullName evidence="13">Protein kinase domain-containing protein</fullName>
    </recommendedName>
</protein>
<dbReference type="Pfam" id="PF07714">
    <property type="entry name" value="PK_Tyr_Ser-Thr"/>
    <property type="match status" value="1"/>
</dbReference>
<dbReference type="EMBL" id="BPVZ01000012">
    <property type="protein sequence ID" value="GKU98428.1"/>
    <property type="molecule type" value="Genomic_DNA"/>
</dbReference>
<keyword evidence="10" id="KW-0472">Membrane</keyword>
<keyword evidence="7" id="KW-0418">Kinase</keyword>
<sequence length="580" mass="65563">MRKELLTHFNWDWVWVWEYAQCSSPVSLVGSGTLNKAAHQEAQSKESRKQQPWGFMKEFLANSTINVTNIDPEGKLHIMQCIAHDCYDKFGALTYRDNPWLHVDLYSYTIFDTDNKFVAVGCDTIAYVEGVQDIHSKGTTNINVTVTSSKNHTRVWKFNPSSYGFIMEEGQFNFSSNYLLDLQNVSKLPLVLDWSIWDINHICGNKAKACQGNSYCIPVDDYGYQCNCSKGLKEIHTYLAVAKVTHLYSSYPNCNDCKDMIYTNTVGSYTCPCPKGYHRVEINGEQGCVANHQHDCNLILVPVGKFDVAITTIQLRRSAKTAKIFTAEELEKAANNFDESKILHQGGYGTIYNEALRDGRIVAIKKSHIIDESQNEQFISEVVVLSQINHRNVVKLIGCCLEIEVPLLVYELIANGTLHHHIHNKNKASSLTWEIYLRIAVETARGLSYLPYTASTPIIHRDIKSTNILLDDSYIARESDFVNEANIEQINEVANLARRCLSAKGEERPTMKEVAMKLEGVRSMTKHPLVNEALDVEEAEYLLDETSDKSGYHEYFDASGSMSVHNTLLDQVGFAVHNGR</sequence>
<keyword evidence="6" id="KW-0547">Nucleotide-binding</keyword>
<evidence type="ECO:0000313" key="14">
    <source>
        <dbReference type="EMBL" id="GKU98428.1"/>
    </source>
</evidence>
<keyword evidence="15" id="KW-1185">Reference proteome</keyword>
<evidence type="ECO:0000256" key="9">
    <source>
        <dbReference type="ARBA" id="ARBA00022989"/>
    </source>
</evidence>
<dbReference type="GO" id="GO:0005886">
    <property type="term" value="C:plasma membrane"/>
    <property type="evidence" value="ECO:0007669"/>
    <property type="project" value="TreeGrafter"/>
</dbReference>
<evidence type="ECO:0000256" key="10">
    <source>
        <dbReference type="ARBA" id="ARBA00023136"/>
    </source>
</evidence>
<keyword evidence="3" id="KW-0808">Transferase</keyword>
<dbReference type="Gene3D" id="3.30.200.20">
    <property type="entry name" value="Phosphorylase Kinase, domain 1"/>
    <property type="match status" value="1"/>
</dbReference>
<evidence type="ECO:0000256" key="2">
    <source>
        <dbReference type="ARBA" id="ARBA00022527"/>
    </source>
</evidence>
<evidence type="ECO:0000256" key="7">
    <source>
        <dbReference type="ARBA" id="ARBA00022777"/>
    </source>
</evidence>
<evidence type="ECO:0000256" key="5">
    <source>
        <dbReference type="ARBA" id="ARBA00022729"/>
    </source>
</evidence>
<evidence type="ECO:0000256" key="4">
    <source>
        <dbReference type="ARBA" id="ARBA00022692"/>
    </source>
</evidence>
<comment type="caution">
    <text evidence="14">The sequence shown here is derived from an EMBL/GenBank/DDBJ whole genome shotgun (WGS) entry which is preliminary data.</text>
</comment>
<evidence type="ECO:0000313" key="15">
    <source>
        <dbReference type="Proteomes" id="UP001054252"/>
    </source>
</evidence>
<dbReference type="GO" id="GO:0004674">
    <property type="term" value="F:protein serine/threonine kinase activity"/>
    <property type="evidence" value="ECO:0007669"/>
    <property type="project" value="UniProtKB-KW"/>
</dbReference>
<evidence type="ECO:0000256" key="6">
    <source>
        <dbReference type="ARBA" id="ARBA00022741"/>
    </source>
</evidence>
<dbReference type="Gene3D" id="1.10.510.10">
    <property type="entry name" value="Transferase(Phosphotransferase) domain 1"/>
    <property type="match status" value="1"/>
</dbReference>
<keyword evidence="8" id="KW-0067">ATP-binding</keyword>
<dbReference type="Proteomes" id="UP001054252">
    <property type="component" value="Unassembled WGS sequence"/>
</dbReference>
<reference evidence="14 15" key="1">
    <citation type="journal article" date="2021" name="Commun. Biol.">
        <title>The genome of Shorea leprosula (Dipterocarpaceae) highlights the ecological relevance of drought in aseasonal tropical rainforests.</title>
        <authorList>
            <person name="Ng K.K.S."/>
            <person name="Kobayashi M.J."/>
            <person name="Fawcett J.A."/>
            <person name="Hatakeyama M."/>
            <person name="Paape T."/>
            <person name="Ng C.H."/>
            <person name="Ang C.C."/>
            <person name="Tnah L.H."/>
            <person name="Lee C.T."/>
            <person name="Nishiyama T."/>
            <person name="Sese J."/>
            <person name="O'Brien M.J."/>
            <person name="Copetti D."/>
            <person name="Mohd Noor M.I."/>
            <person name="Ong R.C."/>
            <person name="Putra M."/>
            <person name="Sireger I.Z."/>
            <person name="Indrioko S."/>
            <person name="Kosugi Y."/>
            <person name="Izuno A."/>
            <person name="Isagi Y."/>
            <person name="Lee S.L."/>
            <person name="Shimizu K.K."/>
        </authorList>
    </citation>
    <scope>NUCLEOTIDE SEQUENCE [LARGE SCALE GENOMIC DNA]</scope>
    <source>
        <strain evidence="14">214</strain>
    </source>
</reference>
<comment type="catalytic activity">
    <reaction evidence="12">
        <text>L-threonyl-[protein] + ATP = O-phospho-L-threonyl-[protein] + ADP + H(+)</text>
        <dbReference type="Rhea" id="RHEA:46608"/>
        <dbReference type="Rhea" id="RHEA-COMP:11060"/>
        <dbReference type="Rhea" id="RHEA-COMP:11605"/>
        <dbReference type="ChEBI" id="CHEBI:15378"/>
        <dbReference type="ChEBI" id="CHEBI:30013"/>
        <dbReference type="ChEBI" id="CHEBI:30616"/>
        <dbReference type="ChEBI" id="CHEBI:61977"/>
        <dbReference type="ChEBI" id="CHEBI:456216"/>
    </reaction>
</comment>
<evidence type="ECO:0000259" key="13">
    <source>
        <dbReference type="PROSITE" id="PS50011"/>
    </source>
</evidence>
<keyword evidence="5" id="KW-0732">Signal</keyword>
<dbReference type="FunFam" id="3.30.200.20:FF:000043">
    <property type="entry name" value="Wall-associated receptor kinase 2"/>
    <property type="match status" value="1"/>
</dbReference>
<evidence type="ECO:0000256" key="8">
    <source>
        <dbReference type="ARBA" id="ARBA00022840"/>
    </source>
</evidence>
<proteinExistence type="predicted"/>
<dbReference type="GO" id="GO:0007166">
    <property type="term" value="P:cell surface receptor signaling pathway"/>
    <property type="evidence" value="ECO:0007669"/>
    <property type="project" value="InterPro"/>
</dbReference>
<dbReference type="SUPFAM" id="SSF56112">
    <property type="entry name" value="Protein kinase-like (PK-like)"/>
    <property type="match status" value="1"/>
</dbReference>
<evidence type="ECO:0000256" key="12">
    <source>
        <dbReference type="ARBA" id="ARBA00047951"/>
    </source>
</evidence>
<feature type="domain" description="Protein kinase" evidence="13">
    <location>
        <begin position="337"/>
        <end position="580"/>
    </location>
</feature>
<name>A0AAV5IKI8_9ROSI</name>
<dbReference type="PANTHER" id="PTHR27005">
    <property type="entry name" value="WALL-ASSOCIATED RECEPTOR KINASE-LIKE 21"/>
    <property type="match status" value="1"/>
</dbReference>
<organism evidence="14 15">
    <name type="scientific">Rubroshorea leprosula</name>
    <dbReference type="NCBI Taxonomy" id="152421"/>
    <lineage>
        <taxon>Eukaryota</taxon>
        <taxon>Viridiplantae</taxon>
        <taxon>Streptophyta</taxon>
        <taxon>Embryophyta</taxon>
        <taxon>Tracheophyta</taxon>
        <taxon>Spermatophyta</taxon>
        <taxon>Magnoliopsida</taxon>
        <taxon>eudicotyledons</taxon>
        <taxon>Gunneridae</taxon>
        <taxon>Pentapetalae</taxon>
        <taxon>rosids</taxon>
        <taxon>malvids</taxon>
        <taxon>Malvales</taxon>
        <taxon>Dipterocarpaceae</taxon>
        <taxon>Rubroshorea</taxon>
    </lineage>
</organism>
<evidence type="ECO:0000256" key="1">
    <source>
        <dbReference type="ARBA" id="ARBA00004479"/>
    </source>
</evidence>
<keyword evidence="4" id="KW-0812">Transmembrane</keyword>
<dbReference type="InterPro" id="IPR045274">
    <property type="entry name" value="WAK-like"/>
</dbReference>
<dbReference type="PROSITE" id="PS00108">
    <property type="entry name" value="PROTEIN_KINASE_ST"/>
    <property type="match status" value="1"/>
</dbReference>
<dbReference type="InterPro" id="IPR001245">
    <property type="entry name" value="Ser-Thr/Tyr_kinase_cat_dom"/>
</dbReference>
<accession>A0AAV5IKI8</accession>
<dbReference type="SMART" id="SM00220">
    <property type="entry name" value="S_TKc"/>
    <property type="match status" value="1"/>
</dbReference>